<evidence type="ECO:0000313" key="12">
    <source>
        <dbReference type="EMBL" id="KAK4883873.1"/>
    </source>
</evidence>
<evidence type="ECO:0000313" key="13">
    <source>
        <dbReference type="Proteomes" id="UP001353858"/>
    </source>
</evidence>
<dbReference type="Pfam" id="PF00005">
    <property type="entry name" value="ABC_tran"/>
    <property type="match status" value="2"/>
</dbReference>
<dbReference type="GO" id="GO:0005319">
    <property type="term" value="F:lipid transporter activity"/>
    <property type="evidence" value="ECO:0007669"/>
    <property type="project" value="TreeGrafter"/>
</dbReference>
<dbReference type="AlphaFoldDB" id="A0AAN7SQG5"/>
<keyword evidence="8 10" id="KW-0472">Membrane</keyword>
<evidence type="ECO:0000256" key="3">
    <source>
        <dbReference type="ARBA" id="ARBA00022448"/>
    </source>
</evidence>
<protein>
    <recommendedName>
        <fullName evidence="11">ABC transporter domain-containing protein</fullName>
    </recommendedName>
</protein>
<evidence type="ECO:0000256" key="6">
    <source>
        <dbReference type="ARBA" id="ARBA00022840"/>
    </source>
</evidence>
<feature type="coiled-coil region" evidence="9">
    <location>
        <begin position="1052"/>
        <end position="1079"/>
    </location>
</feature>
<evidence type="ECO:0000256" key="2">
    <source>
        <dbReference type="ARBA" id="ARBA00008869"/>
    </source>
</evidence>
<comment type="similarity">
    <text evidence="2">Belongs to the ABC transporter superfamily. ABCA family.</text>
</comment>
<dbReference type="Gene3D" id="3.40.50.300">
    <property type="entry name" value="P-loop containing nucleotide triphosphate hydrolases"/>
    <property type="match status" value="2"/>
</dbReference>
<dbReference type="InterPro" id="IPR003439">
    <property type="entry name" value="ABC_transporter-like_ATP-bd"/>
</dbReference>
<evidence type="ECO:0000256" key="1">
    <source>
        <dbReference type="ARBA" id="ARBA00004141"/>
    </source>
</evidence>
<keyword evidence="3" id="KW-0813">Transport</keyword>
<dbReference type="InterPro" id="IPR027417">
    <property type="entry name" value="P-loop_NTPase"/>
</dbReference>
<dbReference type="InterPro" id="IPR026082">
    <property type="entry name" value="ABCA"/>
</dbReference>
<dbReference type="PROSITE" id="PS50893">
    <property type="entry name" value="ABC_TRANSPORTER_2"/>
    <property type="match status" value="2"/>
</dbReference>
<keyword evidence="7 10" id="KW-1133">Transmembrane helix</keyword>
<dbReference type="FunFam" id="3.40.50.300:FF:000335">
    <property type="entry name" value="ATP binding cassette subfamily A member 5"/>
    <property type="match status" value="1"/>
</dbReference>
<keyword evidence="6" id="KW-0067">ATP-binding</keyword>
<reference evidence="13" key="1">
    <citation type="submission" date="2023-01" db="EMBL/GenBank/DDBJ databases">
        <title>Key to firefly adult light organ development and bioluminescence: homeobox transcription factors regulate luciferase expression and transportation to peroxisome.</title>
        <authorList>
            <person name="Fu X."/>
        </authorList>
    </citation>
    <scope>NUCLEOTIDE SEQUENCE [LARGE SCALE GENOMIC DNA]</scope>
</reference>
<proteinExistence type="inferred from homology"/>
<feature type="domain" description="ABC transporter" evidence="11">
    <location>
        <begin position="755"/>
        <end position="996"/>
    </location>
</feature>
<dbReference type="SUPFAM" id="SSF52540">
    <property type="entry name" value="P-loop containing nucleoside triphosphate hydrolases"/>
    <property type="match status" value="2"/>
</dbReference>
<organism evidence="12 13">
    <name type="scientific">Aquatica leii</name>
    <dbReference type="NCBI Taxonomy" id="1421715"/>
    <lineage>
        <taxon>Eukaryota</taxon>
        <taxon>Metazoa</taxon>
        <taxon>Ecdysozoa</taxon>
        <taxon>Arthropoda</taxon>
        <taxon>Hexapoda</taxon>
        <taxon>Insecta</taxon>
        <taxon>Pterygota</taxon>
        <taxon>Neoptera</taxon>
        <taxon>Endopterygota</taxon>
        <taxon>Coleoptera</taxon>
        <taxon>Polyphaga</taxon>
        <taxon>Elateriformia</taxon>
        <taxon>Elateroidea</taxon>
        <taxon>Lampyridae</taxon>
        <taxon>Luciolinae</taxon>
        <taxon>Aquatica</taxon>
    </lineage>
</organism>
<feature type="transmembrane region" description="Helical" evidence="10">
    <location>
        <begin position="198"/>
        <end position="216"/>
    </location>
</feature>
<dbReference type="SMART" id="SM00382">
    <property type="entry name" value="AAA"/>
    <property type="match status" value="2"/>
</dbReference>
<feature type="transmembrane region" description="Helical" evidence="10">
    <location>
        <begin position="672"/>
        <end position="693"/>
    </location>
</feature>
<feature type="transmembrane region" description="Helical" evidence="10">
    <location>
        <begin position="249"/>
        <end position="268"/>
    </location>
</feature>
<keyword evidence="9" id="KW-0175">Coiled coil</keyword>
<dbReference type="GO" id="GO:0140359">
    <property type="term" value="F:ABC-type transporter activity"/>
    <property type="evidence" value="ECO:0007669"/>
    <property type="project" value="InterPro"/>
</dbReference>
<dbReference type="CDD" id="cd03263">
    <property type="entry name" value="ABC_subfamily_A"/>
    <property type="match status" value="2"/>
</dbReference>
<feature type="domain" description="ABC transporter" evidence="11">
    <location>
        <begin position="322"/>
        <end position="551"/>
    </location>
</feature>
<keyword evidence="5" id="KW-0547">Nucleotide-binding</keyword>
<evidence type="ECO:0000256" key="10">
    <source>
        <dbReference type="SAM" id="Phobius"/>
    </source>
</evidence>
<dbReference type="GO" id="GO:0005524">
    <property type="term" value="F:ATP binding"/>
    <property type="evidence" value="ECO:0007669"/>
    <property type="project" value="UniProtKB-KW"/>
</dbReference>
<comment type="caution">
    <text evidence="12">The sequence shown here is derived from an EMBL/GenBank/DDBJ whole genome shotgun (WGS) entry which is preliminary data.</text>
</comment>
<feature type="transmembrane region" description="Helical" evidence="10">
    <location>
        <begin position="168"/>
        <end position="186"/>
    </location>
</feature>
<gene>
    <name evidence="12" type="ORF">RN001_000144</name>
</gene>
<dbReference type="PANTHER" id="PTHR19229:SF250">
    <property type="entry name" value="ABC TRANSPORTER DOMAIN-CONTAINING PROTEIN-RELATED"/>
    <property type="match status" value="1"/>
</dbReference>
<dbReference type="GO" id="GO:0016020">
    <property type="term" value="C:membrane"/>
    <property type="evidence" value="ECO:0007669"/>
    <property type="project" value="UniProtKB-SubCell"/>
</dbReference>
<sequence length="1105" mass="126284">MMGGRYWIQLKIILWKNIIVNRRYWSLTVFEILNPTMFLVLLGIFTCKVAHSGDSSSSFLCRFNISEKPVCNYDLEFRVVYFPTTTFVNTIMNTTRRILNLEMTGLHNATQLSSYLNKSTNNKELLVEFFVDHDKKPKKLRYLIKPPHRHLCEWLKNTQIFQEIRPQAIKATVLGLLLWLITYVVPNKMLPSMQMSQTSTFIVLLMSPNSVINYGLDMIVTFEEQSVGIQWSNLSEKPGSMYFLSMENVFALFVANSIIYLIITLYFEKVLPGPYGISKPFYFPFLFFNNYFIFNFNKVDCSDESYRHFYKIEEVHNLEVGIRLKNISKEYGKTLAVDNVSMNIYNGEITVLSGPNGAGKTTIMSIITGMIGATSGQVIIHGENIKSNLTKIRKNLGVCPQFNLQFPLLTVMEHLMFFGMLKGLSPRKARLEAMVLMNRLNLEDIKNCLACSLSNGLKRRLSFGMAIISDPKVLILDEPTSGLDPSSRRMIWDILLSMKSNRVILLTSHNMEEADVVGDRIAILNSGRLVCYGTPMFLKKEFGAGYHLEIIYERTCEKTGTIKSSKEAFEDAEKIVELVKDAIPSAYLQSHIENNLTFILPHESKSNFSKLFEALEKSISILQIVNIRLSVTTLEEIFLRIGDFISKGQLTHAGIDDIRKKFSKNCSIDTSVSTSVLLMYLSSLLSFIVLILLETNVARKLWTTFDELLKKEVNVKIEFRNKNQSDVKDESERVTNLFHLEKKFPDKILPTYKNSMSPDVLLVKNIQKYNSQISIKNISFGVRAGDCFGLLGTNGSGKTTLFRVLTGDLPLTDGDARIFCEDRFLYLSNNSKEFLKVIGYCPQDNANIDLLTGRQNLYFYAKLRGVALDTINKEVNMWLKLFGLDVHANRLCKDYSCGNRRKLCLATALVGSPLLLLLDEPSNRVDPVSRRKLIDIINIIQRQEDKPCIVLSSHSMDECEALCNRLAIMQNGQFECFGSLPSLKMKYGEGYTIILKLRVPLKYKTRLDSNDSLIQTIDGSPEIKDVMSDFKLLYGDFCTLEDKHNVLLHYHLLTKTKKLSELFKEIENLQKRHKVIEDYIVAEITLDEVFMSLARLHALKEAFKY</sequence>
<comment type="subcellular location">
    <subcellularLocation>
        <location evidence="1">Membrane</location>
        <topology evidence="1">Multi-pass membrane protein</topology>
    </subcellularLocation>
</comment>
<name>A0AAN7SQG5_9COLE</name>
<evidence type="ECO:0000256" key="8">
    <source>
        <dbReference type="ARBA" id="ARBA00023136"/>
    </source>
</evidence>
<dbReference type="Proteomes" id="UP001353858">
    <property type="component" value="Unassembled WGS sequence"/>
</dbReference>
<evidence type="ECO:0000256" key="4">
    <source>
        <dbReference type="ARBA" id="ARBA00022692"/>
    </source>
</evidence>
<evidence type="ECO:0000256" key="5">
    <source>
        <dbReference type="ARBA" id="ARBA00022741"/>
    </source>
</evidence>
<evidence type="ECO:0000256" key="9">
    <source>
        <dbReference type="SAM" id="Coils"/>
    </source>
</evidence>
<keyword evidence="13" id="KW-1185">Reference proteome</keyword>
<dbReference type="EMBL" id="JARPUR010000001">
    <property type="protein sequence ID" value="KAK4883873.1"/>
    <property type="molecule type" value="Genomic_DNA"/>
</dbReference>
<dbReference type="GO" id="GO:0016887">
    <property type="term" value="F:ATP hydrolysis activity"/>
    <property type="evidence" value="ECO:0007669"/>
    <property type="project" value="InterPro"/>
</dbReference>
<dbReference type="PANTHER" id="PTHR19229">
    <property type="entry name" value="ATP-BINDING CASSETTE TRANSPORTER SUBFAMILY A ABCA"/>
    <property type="match status" value="1"/>
</dbReference>
<feature type="transmembrane region" description="Helical" evidence="10">
    <location>
        <begin position="280"/>
        <end position="297"/>
    </location>
</feature>
<accession>A0AAN7SQG5</accession>
<evidence type="ECO:0000259" key="11">
    <source>
        <dbReference type="PROSITE" id="PS50893"/>
    </source>
</evidence>
<dbReference type="FunFam" id="3.40.50.300:FF:000933">
    <property type="entry name" value="ABC transporter A family member 7"/>
    <property type="match status" value="1"/>
</dbReference>
<keyword evidence="4 10" id="KW-0812">Transmembrane</keyword>
<evidence type="ECO:0000256" key="7">
    <source>
        <dbReference type="ARBA" id="ARBA00022989"/>
    </source>
</evidence>
<dbReference type="InterPro" id="IPR003593">
    <property type="entry name" value="AAA+_ATPase"/>
</dbReference>